<dbReference type="OrthoDB" id="294052at2759"/>
<evidence type="ECO:0000259" key="2">
    <source>
        <dbReference type="Pfam" id="PF09758"/>
    </source>
</evidence>
<evidence type="ECO:0000313" key="4">
    <source>
        <dbReference type="Proteomes" id="UP000281553"/>
    </source>
</evidence>
<evidence type="ECO:0000256" key="1">
    <source>
        <dbReference type="ARBA" id="ARBA00023006"/>
    </source>
</evidence>
<organism evidence="3 4">
    <name type="scientific">Dibothriocephalus latus</name>
    <name type="common">Fish tapeworm</name>
    <name type="synonym">Diphyllobothrium latum</name>
    <dbReference type="NCBI Taxonomy" id="60516"/>
    <lineage>
        <taxon>Eukaryota</taxon>
        <taxon>Metazoa</taxon>
        <taxon>Spiralia</taxon>
        <taxon>Lophotrochozoa</taxon>
        <taxon>Platyhelminthes</taxon>
        <taxon>Cestoda</taxon>
        <taxon>Eucestoda</taxon>
        <taxon>Diphyllobothriidea</taxon>
        <taxon>Diphyllobothriidae</taxon>
        <taxon>Dibothriocephalus</taxon>
    </lineage>
</organism>
<dbReference type="GO" id="GO:1901096">
    <property type="term" value="P:regulation of autophagosome maturation"/>
    <property type="evidence" value="ECO:0007669"/>
    <property type="project" value="TreeGrafter"/>
</dbReference>
<dbReference type="InterPro" id="IPR039272">
    <property type="entry name" value="CLEC16A/TT9"/>
</dbReference>
<dbReference type="GO" id="GO:0005794">
    <property type="term" value="C:Golgi apparatus"/>
    <property type="evidence" value="ECO:0007669"/>
    <property type="project" value="TreeGrafter"/>
</dbReference>
<gene>
    <name evidence="3" type="ORF">DILT_LOCUS6823</name>
</gene>
<feature type="domain" description="FPL" evidence="2">
    <location>
        <begin position="1"/>
        <end position="100"/>
    </location>
</feature>
<dbReference type="Proteomes" id="UP000281553">
    <property type="component" value="Unassembled WGS sequence"/>
</dbReference>
<reference evidence="3 4" key="1">
    <citation type="submission" date="2018-11" db="EMBL/GenBank/DDBJ databases">
        <authorList>
            <consortium name="Pathogen Informatics"/>
        </authorList>
    </citation>
    <scope>NUCLEOTIDE SEQUENCE [LARGE SCALE GENOMIC DNA]</scope>
</reference>
<keyword evidence="4" id="KW-1185">Reference proteome</keyword>
<dbReference type="PANTHER" id="PTHR21481:SF0">
    <property type="entry name" value="PROTEIN CLEC16A"/>
    <property type="match status" value="1"/>
</dbReference>
<protein>
    <recommendedName>
        <fullName evidence="2">FPL domain-containing protein</fullName>
    </recommendedName>
</protein>
<dbReference type="PANTHER" id="PTHR21481">
    <property type="entry name" value="PROTEIN CLEC16A"/>
    <property type="match status" value="1"/>
</dbReference>
<dbReference type="AlphaFoldDB" id="A0A3P7NR76"/>
<sequence length="110" mass="12811">MEQNALDLLIEFLTKGKDANISVQLLQTFNILFENLSNKRALYYLLSQNHVNKIILQDFDFENEEVIGYYIALLKSLSFRVDDDTINFFYDEVRFAPPLLLLIICVSLSL</sequence>
<dbReference type="GO" id="GO:0007034">
    <property type="term" value="P:vacuolar transport"/>
    <property type="evidence" value="ECO:0007669"/>
    <property type="project" value="TreeGrafter"/>
</dbReference>
<name>A0A3P7NR76_DIBLA</name>
<dbReference type="GO" id="GO:0006914">
    <property type="term" value="P:autophagy"/>
    <property type="evidence" value="ECO:0007669"/>
    <property type="project" value="UniProtKB-KW"/>
</dbReference>
<keyword evidence="1" id="KW-0072">Autophagy</keyword>
<dbReference type="Pfam" id="PF09758">
    <property type="entry name" value="FPL"/>
    <property type="match status" value="1"/>
</dbReference>
<evidence type="ECO:0000313" key="3">
    <source>
        <dbReference type="EMBL" id="VDN10992.1"/>
    </source>
</evidence>
<dbReference type="GO" id="GO:0016197">
    <property type="term" value="P:endosomal transport"/>
    <property type="evidence" value="ECO:0007669"/>
    <property type="project" value="TreeGrafter"/>
</dbReference>
<proteinExistence type="predicted"/>
<dbReference type="EMBL" id="UYRU01050436">
    <property type="protein sequence ID" value="VDN10992.1"/>
    <property type="molecule type" value="Genomic_DNA"/>
</dbReference>
<dbReference type="InterPro" id="IPR019155">
    <property type="entry name" value="CLEC16A/TT9_N"/>
</dbReference>
<dbReference type="GO" id="GO:0005770">
    <property type="term" value="C:late endosome"/>
    <property type="evidence" value="ECO:0007669"/>
    <property type="project" value="TreeGrafter"/>
</dbReference>
<accession>A0A3P7NR76</accession>